<keyword evidence="1" id="KW-0732">Signal</keyword>
<accession>A0A2M4D2I8</accession>
<dbReference type="EMBL" id="GGFL01007543">
    <property type="protein sequence ID" value="MBW71721.1"/>
    <property type="molecule type" value="Transcribed_RNA"/>
</dbReference>
<evidence type="ECO:0000313" key="2">
    <source>
        <dbReference type="EMBL" id="MBW71721.1"/>
    </source>
</evidence>
<proteinExistence type="predicted"/>
<protein>
    <submittedName>
        <fullName evidence="2">Putative secreted protein</fullName>
    </submittedName>
</protein>
<reference evidence="2" key="1">
    <citation type="submission" date="2018-01" db="EMBL/GenBank/DDBJ databases">
        <title>An insight into the sialome of Amazonian anophelines.</title>
        <authorList>
            <person name="Ribeiro J.M."/>
            <person name="Scarpassa V."/>
            <person name="Calvo E."/>
        </authorList>
    </citation>
    <scope>NUCLEOTIDE SEQUENCE</scope>
</reference>
<sequence>MVALLQLMMMMMMRVLMVRRMPRWSHARMAMVVCVCEMRRMATTTTTTTMMATHGRMVRSGRWWWCCCCNRMMPGHMRMAGRSVQGCRQSGQAGRMRLLVDVARMRMILDVLVAVHVPDRFLGALVLVLQVDGLRLVERDHGR</sequence>
<dbReference type="AlphaFoldDB" id="A0A2M4D2I8"/>
<name>A0A2M4D2I8_ANODA</name>
<evidence type="ECO:0000256" key="1">
    <source>
        <dbReference type="SAM" id="SignalP"/>
    </source>
</evidence>
<feature type="chain" id="PRO_5014708066" evidence="1">
    <location>
        <begin position="28"/>
        <end position="143"/>
    </location>
</feature>
<organism evidence="2">
    <name type="scientific">Anopheles darlingi</name>
    <name type="common">Mosquito</name>
    <dbReference type="NCBI Taxonomy" id="43151"/>
    <lineage>
        <taxon>Eukaryota</taxon>
        <taxon>Metazoa</taxon>
        <taxon>Ecdysozoa</taxon>
        <taxon>Arthropoda</taxon>
        <taxon>Hexapoda</taxon>
        <taxon>Insecta</taxon>
        <taxon>Pterygota</taxon>
        <taxon>Neoptera</taxon>
        <taxon>Endopterygota</taxon>
        <taxon>Diptera</taxon>
        <taxon>Nematocera</taxon>
        <taxon>Culicoidea</taxon>
        <taxon>Culicidae</taxon>
        <taxon>Anophelinae</taxon>
        <taxon>Anopheles</taxon>
    </lineage>
</organism>
<feature type="signal peptide" evidence="1">
    <location>
        <begin position="1"/>
        <end position="27"/>
    </location>
</feature>